<sequence length="79" mass="8999">MRLILAVLLMFSSYVYASCDNISNDDQRNYCKAKQGWGGLPKHQRRWPAQSVQSTGALVERRTDRATKPPSMYRLIPVG</sequence>
<accession>A0A423GU08</accession>
<keyword evidence="1" id="KW-0732">Signal</keyword>
<evidence type="ECO:0000313" key="3">
    <source>
        <dbReference type="Proteomes" id="UP000284684"/>
    </source>
</evidence>
<evidence type="ECO:0000313" key="2">
    <source>
        <dbReference type="EMBL" id="RON00700.1"/>
    </source>
</evidence>
<dbReference type="Proteomes" id="UP000284684">
    <property type="component" value="Unassembled WGS sequence"/>
</dbReference>
<protein>
    <recommendedName>
        <fullName evidence="4">Lipoprotein</fullName>
    </recommendedName>
</protein>
<gene>
    <name evidence="2" type="ORF">BK658_09245</name>
</gene>
<proteinExistence type="predicted"/>
<dbReference type="AlphaFoldDB" id="A0A423GU08"/>
<name>A0A423GU08_9PSED</name>
<comment type="caution">
    <text evidence="2">The sequence shown here is derived from an EMBL/GenBank/DDBJ whole genome shotgun (WGS) entry which is preliminary data.</text>
</comment>
<feature type="chain" id="PRO_5019391525" description="Lipoprotein" evidence="1">
    <location>
        <begin position="18"/>
        <end position="79"/>
    </location>
</feature>
<evidence type="ECO:0008006" key="4">
    <source>
        <dbReference type="Google" id="ProtNLM"/>
    </source>
</evidence>
<dbReference type="EMBL" id="MOBI01000010">
    <property type="protein sequence ID" value="RON00700.1"/>
    <property type="molecule type" value="Genomic_DNA"/>
</dbReference>
<organism evidence="2 3">
    <name type="scientific">Pseudomonas brassicacearum</name>
    <dbReference type="NCBI Taxonomy" id="930166"/>
    <lineage>
        <taxon>Bacteria</taxon>
        <taxon>Pseudomonadati</taxon>
        <taxon>Pseudomonadota</taxon>
        <taxon>Gammaproteobacteria</taxon>
        <taxon>Pseudomonadales</taxon>
        <taxon>Pseudomonadaceae</taxon>
        <taxon>Pseudomonas</taxon>
    </lineage>
</organism>
<reference evidence="2 3" key="1">
    <citation type="submission" date="2016-10" db="EMBL/GenBank/DDBJ databases">
        <title>Comparative genome analysis of multiple Pseudomonas spp. focuses on biocontrol and plant growth promoting traits.</title>
        <authorList>
            <person name="Tao X.-Y."/>
            <person name="Taylor C.G."/>
        </authorList>
    </citation>
    <scope>NUCLEOTIDE SEQUENCE [LARGE SCALE GENOMIC DNA]</scope>
    <source>
        <strain evidence="2 3">37D10</strain>
    </source>
</reference>
<feature type="signal peptide" evidence="1">
    <location>
        <begin position="1"/>
        <end position="17"/>
    </location>
</feature>
<evidence type="ECO:0000256" key="1">
    <source>
        <dbReference type="SAM" id="SignalP"/>
    </source>
</evidence>